<dbReference type="SUPFAM" id="SSF81338">
    <property type="entry name" value="Aquaporin-like"/>
    <property type="match status" value="1"/>
</dbReference>
<proteinExistence type="inferred from homology"/>
<comment type="similarity">
    <text evidence="2 9">Belongs to the MIP/aquaporin (TC 1.A.8) family.</text>
</comment>
<dbReference type="PRINTS" id="PR00783">
    <property type="entry name" value="MINTRINSICP"/>
</dbReference>
<dbReference type="InterPro" id="IPR000425">
    <property type="entry name" value="MIP"/>
</dbReference>
<evidence type="ECO:0000256" key="1">
    <source>
        <dbReference type="ARBA" id="ARBA00004141"/>
    </source>
</evidence>
<evidence type="ECO:0000313" key="12">
    <source>
        <dbReference type="EMBL" id="OCK74358.1"/>
    </source>
</evidence>
<evidence type="ECO:0000256" key="9">
    <source>
        <dbReference type="RuleBase" id="RU000477"/>
    </source>
</evidence>
<organism evidence="12 13">
    <name type="scientific">Lepidopterella palustris CBS 459.81</name>
    <dbReference type="NCBI Taxonomy" id="1314670"/>
    <lineage>
        <taxon>Eukaryota</taxon>
        <taxon>Fungi</taxon>
        <taxon>Dikarya</taxon>
        <taxon>Ascomycota</taxon>
        <taxon>Pezizomycotina</taxon>
        <taxon>Dothideomycetes</taxon>
        <taxon>Pleosporomycetidae</taxon>
        <taxon>Mytilinidiales</taxon>
        <taxon>Argynnaceae</taxon>
        <taxon>Lepidopterella</taxon>
    </lineage>
</organism>
<sequence length="320" mass="33815">MDCPQLSNHSPSSPGPSPGEGRKGLRDAIKNHGIAMIGEFSGTYMFLFFAFAGTQIAVTSTKASTPSEAVAAAPNTPNLLYISLSFGFSLAVNVWAVYRVSGGMLNPAVTLGLCLVKAIPAIRGLLLFPCQLLAGIAAAGVVSALFPGPLSVEVTLGAGTSIVQGVFIEMFLTAQLVFVVLMLAVEKHRATFMAPIGIGLSLFIAHLAGVYYTGAGINPARVLGPEVINASFVGYTWIYWVGPFLGSLLAVTLYYILNLLKYQSGAPGQDSGNEVICLLYPDEESAISANPQTSKHFVLHRKYSLYPYKALGRAFANSSV</sequence>
<dbReference type="PANTHER" id="PTHR19139:SF199">
    <property type="entry name" value="MIP17260P"/>
    <property type="match status" value="1"/>
</dbReference>
<feature type="transmembrane region" description="Helical" evidence="11">
    <location>
        <begin position="166"/>
        <end position="185"/>
    </location>
</feature>
<keyword evidence="4 9" id="KW-0812">Transmembrane</keyword>
<evidence type="ECO:0000256" key="5">
    <source>
        <dbReference type="ARBA" id="ARBA00022737"/>
    </source>
</evidence>
<feature type="transmembrane region" description="Helical" evidence="11">
    <location>
        <begin position="33"/>
        <end position="58"/>
    </location>
</feature>
<evidence type="ECO:0000256" key="6">
    <source>
        <dbReference type="ARBA" id="ARBA00022989"/>
    </source>
</evidence>
<gene>
    <name evidence="12" type="ORF">K432DRAFT_310881</name>
</gene>
<evidence type="ECO:0000256" key="4">
    <source>
        <dbReference type="ARBA" id="ARBA00022692"/>
    </source>
</evidence>
<keyword evidence="6 11" id="KW-1133">Transmembrane helix</keyword>
<dbReference type="PANTHER" id="PTHR19139">
    <property type="entry name" value="AQUAPORIN TRANSPORTER"/>
    <property type="match status" value="1"/>
</dbReference>
<accession>A0A8E2J9L2</accession>
<evidence type="ECO:0000256" key="10">
    <source>
        <dbReference type="SAM" id="MobiDB-lite"/>
    </source>
</evidence>
<feature type="region of interest" description="Disordered" evidence="10">
    <location>
        <begin position="1"/>
        <end position="24"/>
    </location>
</feature>
<dbReference type="GO" id="GO:0005886">
    <property type="term" value="C:plasma membrane"/>
    <property type="evidence" value="ECO:0007669"/>
    <property type="project" value="TreeGrafter"/>
</dbReference>
<evidence type="ECO:0000256" key="3">
    <source>
        <dbReference type="ARBA" id="ARBA00022448"/>
    </source>
</evidence>
<evidence type="ECO:0000256" key="11">
    <source>
        <dbReference type="SAM" id="Phobius"/>
    </source>
</evidence>
<evidence type="ECO:0000313" key="13">
    <source>
        <dbReference type="Proteomes" id="UP000250266"/>
    </source>
</evidence>
<comment type="subcellular location">
    <subcellularLocation>
        <location evidence="1">Membrane</location>
        <topology evidence="1">Multi-pass membrane protein</topology>
    </subcellularLocation>
</comment>
<comment type="catalytic activity">
    <reaction evidence="8">
        <text>H2O(in) = H2O(out)</text>
        <dbReference type="Rhea" id="RHEA:29667"/>
        <dbReference type="ChEBI" id="CHEBI:15377"/>
    </reaction>
</comment>
<dbReference type="OrthoDB" id="3222at2759"/>
<reference evidence="12 13" key="1">
    <citation type="journal article" date="2016" name="Nat. Commun.">
        <title>Ectomycorrhizal ecology is imprinted in the genome of the dominant symbiotic fungus Cenococcum geophilum.</title>
        <authorList>
            <consortium name="DOE Joint Genome Institute"/>
            <person name="Peter M."/>
            <person name="Kohler A."/>
            <person name="Ohm R.A."/>
            <person name="Kuo A."/>
            <person name="Krutzmann J."/>
            <person name="Morin E."/>
            <person name="Arend M."/>
            <person name="Barry K.W."/>
            <person name="Binder M."/>
            <person name="Choi C."/>
            <person name="Clum A."/>
            <person name="Copeland A."/>
            <person name="Grisel N."/>
            <person name="Haridas S."/>
            <person name="Kipfer T."/>
            <person name="LaButti K."/>
            <person name="Lindquist E."/>
            <person name="Lipzen A."/>
            <person name="Maire R."/>
            <person name="Meier B."/>
            <person name="Mihaltcheva S."/>
            <person name="Molinier V."/>
            <person name="Murat C."/>
            <person name="Poggeler S."/>
            <person name="Quandt C.A."/>
            <person name="Sperisen C."/>
            <person name="Tritt A."/>
            <person name="Tisserant E."/>
            <person name="Crous P.W."/>
            <person name="Henrissat B."/>
            <person name="Nehls U."/>
            <person name="Egli S."/>
            <person name="Spatafora J.W."/>
            <person name="Grigoriev I.V."/>
            <person name="Martin F.M."/>
        </authorList>
    </citation>
    <scope>NUCLEOTIDE SEQUENCE [LARGE SCALE GENOMIC DNA]</scope>
    <source>
        <strain evidence="12 13">CBS 459.81</strain>
    </source>
</reference>
<dbReference type="Pfam" id="PF00230">
    <property type="entry name" value="MIP"/>
    <property type="match status" value="1"/>
</dbReference>
<keyword evidence="3 9" id="KW-0813">Transport</keyword>
<keyword evidence="5" id="KW-0677">Repeat</keyword>
<dbReference type="GO" id="GO:0015250">
    <property type="term" value="F:water channel activity"/>
    <property type="evidence" value="ECO:0007669"/>
    <property type="project" value="TreeGrafter"/>
</dbReference>
<dbReference type="EMBL" id="KV745498">
    <property type="protein sequence ID" value="OCK74358.1"/>
    <property type="molecule type" value="Genomic_DNA"/>
</dbReference>
<feature type="transmembrane region" description="Helical" evidence="11">
    <location>
        <begin position="78"/>
        <end position="98"/>
    </location>
</feature>
<dbReference type="Gene3D" id="1.20.1080.10">
    <property type="entry name" value="Glycerol uptake facilitator protein"/>
    <property type="match status" value="1"/>
</dbReference>
<keyword evidence="13" id="KW-1185">Reference proteome</keyword>
<evidence type="ECO:0000256" key="2">
    <source>
        <dbReference type="ARBA" id="ARBA00006175"/>
    </source>
</evidence>
<protein>
    <submittedName>
        <fullName evidence="12">Aquaporin-like protein</fullName>
    </submittedName>
</protein>
<dbReference type="FunFam" id="1.20.1080.10:FF:000014">
    <property type="entry name" value="Aquaporin 1"/>
    <property type="match status" value="1"/>
</dbReference>
<name>A0A8E2J9L2_9PEZI</name>
<dbReference type="AlphaFoldDB" id="A0A8E2J9L2"/>
<dbReference type="InterPro" id="IPR023271">
    <property type="entry name" value="Aquaporin-like"/>
</dbReference>
<dbReference type="InterPro" id="IPR034294">
    <property type="entry name" value="Aquaporin_transptr"/>
</dbReference>
<dbReference type="Proteomes" id="UP000250266">
    <property type="component" value="Unassembled WGS sequence"/>
</dbReference>
<keyword evidence="7 11" id="KW-0472">Membrane</keyword>
<feature type="transmembrane region" description="Helical" evidence="11">
    <location>
        <begin position="125"/>
        <end position="146"/>
    </location>
</feature>
<evidence type="ECO:0000256" key="7">
    <source>
        <dbReference type="ARBA" id="ARBA00023136"/>
    </source>
</evidence>
<feature type="transmembrane region" description="Helical" evidence="11">
    <location>
        <begin position="192"/>
        <end position="217"/>
    </location>
</feature>
<evidence type="ECO:0000256" key="8">
    <source>
        <dbReference type="ARBA" id="ARBA00034651"/>
    </source>
</evidence>
<feature type="transmembrane region" description="Helical" evidence="11">
    <location>
        <begin position="237"/>
        <end position="257"/>
    </location>
</feature>